<dbReference type="Gene3D" id="3.30.160.670">
    <property type="match status" value="1"/>
</dbReference>
<reference evidence="3 11" key="1">
    <citation type="submission" date="2015-09" db="EMBL/GenBank/DDBJ databases">
        <authorList>
            <consortium name="Pathogen Informatics"/>
        </authorList>
    </citation>
    <scope>NUCLEOTIDE SEQUENCE [LARGE SCALE GENOMIC DNA]</scope>
    <source>
        <strain evidence="3 11">2789STDY5608872</strain>
    </source>
</reference>
<proteinExistence type="predicted"/>
<dbReference type="Proteomes" id="UP000463337">
    <property type="component" value="Unassembled WGS sequence"/>
</dbReference>
<dbReference type="EMBL" id="CP120353">
    <property type="protein sequence ID" value="WET65658.1"/>
    <property type="molecule type" value="Genomic_DNA"/>
</dbReference>
<dbReference type="EMBL" id="CYXP01000001">
    <property type="protein sequence ID" value="CUM79792.1"/>
    <property type="molecule type" value="Genomic_DNA"/>
</dbReference>
<dbReference type="Proteomes" id="UP000095591">
    <property type="component" value="Unassembled WGS sequence"/>
</dbReference>
<evidence type="ECO:0000313" key="6">
    <source>
        <dbReference type="EMBL" id="MRY91962.1"/>
    </source>
</evidence>
<dbReference type="Proteomes" id="UP000432516">
    <property type="component" value="Unassembled WGS sequence"/>
</dbReference>
<accession>A0A173RPB8</accession>
<keyword evidence="3" id="KW-0378">Hydrolase</keyword>
<dbReference type="GO" id="GO:0008233">
    <property type="term" value="F:peptidase activity"/>
    <property type="evidence" value="ECO:0007669"/>
    <property type="project" value="UniProtKB-KW"/>
</dbReference>
<dbReference type="EMBL" id="WKLT01000008">
    <property type="protein sequence ID" value="MRY58334.1"/>
    <property type="molecule type" value="Genomic_DNA"/>
</dbReference>
<dbReference type="Proteomes" id="UP000284660">
    <property type="component" value="Unassembled WGS sequence"/>
</dbReference>
<dbReference type="Proteomes" id="UP000441358">
    <property type="component" value="Unassembled WGS sequence"/>
</dbReference>
<dbReference type="Pfam" id="PF00595">
    <property type="entry name" value="PDZ"/>
    <property type="match status" value="1"/>
</dbReference>
<dbReference type="GO" id="GO:0006508">
    <property type="term" value="P:proteolysis"/>
    <property type="evidence" value="ECO:0007669"/>
    <property type="project" value="UniProtKB-KW"/>
</dbReference>
<dbReference type="Pfam" id="PF13590">
    <property type="entry name" value="DUF4136"/>
    <property type="match status" value="1"/>
</dbReference>
<evidence type="ECO:0000256" key="1">
    <source>
        <dbReference type="SAM" id="SignalP"/>
    </source>
</evidence>
<evidence type="ECO:0000313" key="3">
    <source>
        <dbReference type="EMBL" id="CUM79792.1"/>
    </source>
</evidence>
<evidence type="ECO:0000313" key="5">
    <source>
        <dbReference type="EMBL" id="MRY58334.1"/>
    </source>
</evidence>
<evidence type="ECO:0000313" key="4">
    <source>
        <dbReference type="EMBL" id="MDB9003491.1"/>
    </source>
</evidence>
<dbReference type="EMBL" id="JAQMPJ010000001">
    <property type="protein sequence ID" value="MDB9003491.1"/>
    <property type="molecule type" value="Genomic_DNA"/>
</dbReference>
<keyword evidence="3" id="KW-0645">Protease</keyword>
<keyword evidence="1" id="KW-0732">Signal</keyword>
<dbReference type="RefSeq" id="WP_005862083.1">
    <property type="nucleotide sequence ID" value="NZ_AP019729.1"/>
</dbReference>
<evidence type="ECO:0000313" key="7">
    <source>
        <dbReference type="EMBL" id="MRZ49232.1"/>
    </source>
</evidence>
<evidence type="ECO:0000313" key="8">
    <source>
        <dbReference type="EMBL" id="MRZ53584.1"/>
    </source>
</evidence>
<dbReference type="EMBL" id="WKMC01000001">
    <property type="protein sequence ID" value="MRZ49232.1"/>
    <property type="molecule type" value="Genomic_DNA"/>
</dbReference>
<evidence type="ECO:0000313" key="10">
    <source>
        <dbReference type="EMBL" id="WET65658.1"/>
    </source>
</evidence>
<dbReference type="SUPFAM" id="SSF50156">
    <property type="entry name" value="PDZ domain-like"/>
    <property type="match status" value="2"/>
</dbReference>
<dbReference type="EMBL" id="QSJN01000001">
    <property type="protein sequence ID" value="RHD78310.1"/>
    <property type="molecule type" value="Genomic_DNA"/>
</dbReference>
<reference evidence="4" key="4">
    <citation type="submission" date="2023-01" db="EMBL/GenBank/DDBJ databases">
        <title>Human gut microbiome strain richness.</title>
        <authorList>
            <person name="Chen-Liaw A."/>
        </authorList>
    </citation>
    <scope>NUCLEOTIDE SEQUENCE</scope>
    <source>
        <strain evidence="4">RTP21484st1_E5_RTP21484_190118</strain>
    </source>
</reference>
<evidence type="ECO:0000313" key="14">
    <source>
        <dbReference type="Proteomes" id="UP000441358"/>
    </source>
</evidence>
<reference evidence="9 12" key="2">
    <citation type="submission" date="2018-08" db="EMBL/GenBank/DDBJ databases">
        <title>A genome reference for cultivated species of the human gut microbiota.</title>
        <authorList>
            <person name="Zou Y."/>
            <person name="Xue W."/>
            <person name="Luo G."/>
        </authorList>
    </citation>
    <scope>NUCLEOTIDE SEQUENCE [LARGE SCALE GENOMIC DNA]</scope>
    <source>
        <strain evidence="9 12">AM30-4</strain>
    </source>
</reference>
<evidence type="ECO:0000313" key="9">
    <source>
        <dbReference type="EMBL" id="RHD78310.1"/>
    </source>
</evidence>
<reference evidence="10" key="5">
    <citation type="submission" date="2023-03" db="EMBL/GenBank/DDBJ databases">
        <title>Parabacteroides distasonis, a bacteria resistant against UC.</title>
        <authorList>
            <person name="Dai W."/>
        </authorList>
    </citation>
    <scope>NUCLEOTIDE SEQUENCE</scope>
    <source>
        <strain evidence="10">F1-28</strain>
    </source>
</reference>
<organism evidence="3 11">
    <name type="scientific">Parabacteroides distasonis</name>
    <dbReference type="NCBI Taxonomy" id="823"/>
    <lineage>
        <taxon>Bacteria</taxon>
        <taxon>Pseudomonadati</taxon>
        <taxon>Bacteroidota</taxon>
        <taxon>Bacteroidia</taxon>
        <taxon>Bacteroidales</taxon>
        <taxon>Tannerellaceae</taxon>
        <taxon>Parabacteroides</taxon>
    </lineage>
</organism>
<evidence type="ECO:0000259" key="2">
    <source>
        <dbReference type="PROSITE" id="PS50106"/>
    </source>
</evidence>
<sequence length="476" mass="54434">MMRSVILSTLLLVLAVCTVSAQNRNTSICRLGFTYDISQSKNWGNNKPVIKSVIPYSSAEQAGIKKYDVIEEINGVPVTEISVDEIPQLLNPAGRNDVLLTISNLSSPSKQVLVKKDCKKSNAITEDQLASAYAMYSLETTNEQEFVCPFKTTVTSDGVDFGNFKTFAFSTIDENNRKLETVINECIENELTKKGLTVDIAKPDLLIQTFYFFDKNPNYLGANKVLVEKEPTYRYNFSHSKMEKFPFLNYAAAEAEAEYLLQFGIRIIDQKDIPGRVLWECEANELLEDSYRLDEYARVHVPLMCMQYPYTKYGRNVPFKVSKKTYNYTGISYDIDKLDQVVDVDRNSPAYAAGIRPRDIIEKIGRHKMDHSAEEFSSAYKRFITNTMQYRDPKTMFTDANGFKYCMFWDVFKYPQIADASQSSDYLPAFSYLYYFAPYINPSGNNACTFNIKRGKTKLEVIIRPTIRSEVTVEIK</sequence>
<reference evidence="13 14" key="3">
    <citation type="journal article" date="2019" name="Nat. Med.">
        <title>A library of human gut bacterial isolates paired with longitudinal multiomics data enables mechanistic microbiome research.</title>
        <authorList>
            <person name="Poyet M."/>
            <person name="Groussin M."/>
            <person name="Gibbons S.M."/>
            <person name="Avila-Pacheco J."/>
            <person name="Jiang X."/>
            <person name="Kearney S.M."/>
            <person name="Perrotta A.R."/>
            <person name="Berdy B."/>
            <person name="Zhao S."/>
            <person name="Lieberman T.D."/>
            <person name="Swanson P.K."/>
            <person name="Smith M."/>
            <person name="Roesemann S."/>
            <person name="Alexander J.E."/>
            <person name="Rich S.A."/>
            <person name="Livny J."/>
            <person name="Vlamakis H."/>
            <person name="Clish C."/>
            <person name="Bullock K."/>
            <person name="Deik A."/>
            <person name="Scott J."/>
            <person name="Pierce K.A."/>
            <person name="Xavier R.J."/>
            <person name="Alm E.J."/>
        </authorList>
    </citation>
    <scope>NUCLEOTIDE SEQUENCE [LARGE SCALE GENOMIC DNA]</scope>
    <source>
        <strain evidence="8 13">BIOML-A2</strain>
        <strain evidence="7 14">BIOML-A32</strain>
        <strain evidence="5 16">BIOML-A41</strain>
        <strain evidence="6 15">BIOML-A9</strain>
    </source>
</reference>
<gene>
    <name evidence="9" type="ORF">DW782_03200</name>
    <name evidence="3" type="ORF">ERS852429_00622</name>
    <name evidence="5" type="ORF">GKD59_10540</name>
    <name evidence="7" type="ORF">GKD66_03020</name>
    <name evidence="6" type="ORF">GKD67_01650</name>
    <name evidence="8" type="ORF">GKD68_02305</name>
    <name evidence="10" type="ORF">P2T59_06635</name>
    <name evidence="4" type="ORF">PN599_00550</name>
</gene>
<feature type="signal peptide" evidence="1">
    <location>
        <begin position="1"/>
        <end position="21"/>
    </location>
</feature>
<dbReference type="AlphaFoldDB" id="A0A173RPB8"/>
<dbReference type="InterPro" id="IPR001478">
    <property type="entry name" value="PDZ"/>
</dbReference>
<evidence type="ECO:0000313" key="13">
    <source>
        <dbReference type="Proteomes" id="UP000432516"/>
    </source>
</evidence>
<feature type="domain" description="PDZ" evidence="2">
    <location>
        <begin position="18"/>
        <end position="105"/>
    </location>
</feature>
<feature type="chain" id="PRO_5043136184" evidence="1">
    <location>
        <begin position="22"/>
        <end position="476"/>
    </location>
</feature>
<dbReference type="PROSITE" id="PS50106">
    <property type="entry name" value="PDZ"/>
    <property type="match status" value="1"/>
</dbReference>
<dbReference type="EMBL" id="WKNE01000001">
    <property type="protein sequence ID" value="MRZ53584.1"/>
    <property type="molecule type" value="Genomic_DNA"/>
</dbReference>
<protein>
    <submittedName>
        <fullName evidence="4">DUF4136 domain-containing protein</fullName>
    </submittedName>
    <submittedName>
        <fullName evidence="3">Predicted protease with the C-terminal PDZ domain</fullName>
    </submittedName>
</protein>
<dbReference type="Proteomes" id="UP001221009">
    <property type="component" value="Chromosome"/>
</dbReference>
<evidence type="ECO:0000313" key="11">
    <source>
        <dbReference type="Proteomes" id="UP000095591"/>
    </source>
</evidence>
<dbReference type="InterPro" id="IPR025411">
    <property type="entry name" value="DUF4136"/>
</dbReference>
<evidence type="ECO:0000313" key="12">
    <source>
        <dbReference type="Proteomes" id="UP000284660"/>
    </source>
</evidence>
<dbReference type="InterPro" id="IPR036034">
    <property type="entry name" value="PDZ_sf"/>
</dbReference>
<dbReference type="Proteomes" id="UP001210126">
    <property type="component" value="Unassembled WGS sequence"/>
</dbReference>
<dbReference type="Proteomes" id="UP000461276">
    <property type="component" value="Unassembled WGS sequence"/>
</dbReference>
<evidence type="ECO:0000313" key="15">
    <source>
        <dbReference type="Proteomes" id="UP000461276"/>
    </source>
</evidence>
<dbReference type="EMBL" id="WKMY01000001">
    <property type="protein sequence ID" value="MRY91962.1"/>
    <property type="molecule type" value="Genomic_DNA"/>
</dbReference>
<evidence type="ECO:0000313" key="16">
    <source>
        <dbReference type="Proteomes" id="UP000463337"/>
    </source>
</evidence>
<name>A0A173RPB8_PARDI</name>
<dbReference type="SMART" id="SM00228">
    <property type="entry name" value="PDZ"/>
    <property type="match status" value="2"/>
</dbReference>
<dbReference type="Gene3D" id="2.30.42.10">
    <property type="match status" value="2"/>
</dbReference>